<keyword evidence="2" id="KW-0808">Transferase</keyword>
<dbReference type="AlphaFoldDB" id="A0A399EYH1"/>
<dbReference type="GO" id="GO:0047536">
    <property type="term" value="F:2-aminoadipate transaminase activity"/>
    <property type="evidence" value="ECO:0007669"/>
    <property type="project" value="UniProtKB-EC"/>
</dbReference>
<dbReference type="Proteomes" id="UP000265341">
    <property type="component" value="Unassembled WGS sequence"/>
</dbReference>
<dbReference type="InterPro" id="IPR004839">
    <property type="entry name" value="Aminotransferase_I/II_large"/>
</dbReference>
<comment type="caution">
    <text evidence="2">The sequence shown here is derived from an EMBL/GenBank/DDBJ whole genome shotgun (WGS) entry which is preliminary data.</text>
</comment>
<dbReference type="InterPro" id="IPR015421">
    <property type="entry name" value="PyrdxlP-dep_Trfase_major"/>
</dbReference>
<gene>
    <name evidence="2" type="primary">lysN_2</name>
    <name evidence="2" type="ORF">Mrose_00641</name>
</gene>
<keyword evidence="3" id="KW-1185">Reference proteome</keyword>
<dbReference type="GO" id="GO:0030170">
    <property type="term" value="F:pyridoxal phosphate binding"/>
    <property type="evidence" value="ECO:0007669"/>
    <property type="project" value="InterPro"/>
</dbReference>
<dbReference type="PANTHER" id="PTHR42858:SF1">
    <property type="entry name" value="LD15494P"/>
    <property type="match status" value="1"/>
</dbReference>
<feature type="domain" description="Aminotransferase class I/classII large" evidence="1">
    <location>
        <begin position="13"/>
        <end position="364"/>
    </location>
</feature>
<dbReference type="EMBL" id="QWLA01000007">
    <property type="protein sequence ID" value="RIH88813.1"/>
    <property type="molecule type" value="Genomic_DNA"/>
</dbReference>
<evidence type="ECO:0000313" key="3">
    <source>
        <dbReference type="Proteomes" id="UP000265341"/>
    </source>
</evidence>
<dbReference type="InterPro" id="IPR015424">
    <property type="entry name" value="PyrdxlP-dep_Trfase"/>
</dbReference>
<accession>A0A399EYH1</accession>
<name>A0A399EYH1_9DEIN</name>
<reference evidence="2 3" key="1">
    <citation type="submission" date="2018-08" db="EMBL/GenBank/DDBJ databases">
        <title>Meiothermus roseus NBRC 110900 genome sequencing project.</title>
        <authorList>
            <person name="Da Costa M.S."/>
            <person name="Albuquerque L."/>
            <person name="Raposo P."/>
            <person name="Froufe H.J.C."/>
            <person name="Barroso C.S."/>
            <person name="Egas C."/>
        </authorList>
    </citation>
    <scope>NUCLEOTIDE SEQUENCE [LARGE SCALE GENOMIC DNA]</scope>
    <source>
        <strain evidence="2 3">NBRC 110900</strain>
    </source>
</reference>
<dbReference type="RefSeq" id="WP_119275991.1">
    <property type="nucleotide sequence ID" value="NZ_QWLA01000007.1"/>
</dbReference>
<protein>
    <submittedName>
        <fullName evidence="2">2-aminoadipate transaminase</fullName>
        <ecNumber evidence="2">2.6.1.39</ecNumber>
    </submittedName>
</protein>
<dbReference type="Gene3D" id="3.40.640.10">
    <property type="entry name" value="Type I PLP-dependent aspartate aminotransferase-like (Major domain)"/>
    <property type="match status" value="1"/>
</dbReference>
<dbReference type="Gene3D" id="3.90.1150.10">
    <property type="entry name" value="Aspartate Aminotransferase, domain 1"/>
    <property type="match status" value="1"/>
</dbReference>
<dbReference type="OrthoDB" id="9802328at2"/>
<dbReference type="InterPro" id="IPR015422">
    <property type="entry name" value="PyrdxlP-dep_Trfase_small"/>
</dbReference>
<dbReference type="EC" id="2.6.1.39" evidence="2"/>
<keyword evidence="2" id="KW-0032">Aminotransferase</keyword>
<evidence type="ECO:0000259" key="1">
    <source>
        <dbReference type="Pfam" id="PF00155"/>
    </source>
</evidence>
<proteinExistence type="predicted"/>
<dbReference type="SUPFAM" id="SSF53383">
    <property type="entry name" value="PLP-dependent transferases"/>
    <property type="match status" value="1"/>
</dbReference>
<dbReference type="PANTHER" id="PTHR42858">
    <property type="entry name" value="AMINOTRANSFERASE"/>
    <property type="match status" value="1"/>
</dbReference>
<organism evidence="2 3">
    <name type="scientific">Calidithermus roseus</name>
    <dbReference type="NCBI Taxonomy" id="1644118"/>
    <lineage>
        <taxon>Bacteria</taxon>
        <taxon>Thermotogati</taxon>
        <taxon>Deinococcota</taxon>
        <taxon>Deinococci</taxon>
        <taxon>Thermales</taxon>
        <taxon>Thermaceae</taxon>
        <taxon>Calidithermus</taxon>
    </lineage>
</organism>
<dbReference type="CDD" id="cd00609">
    <property type="entry name" value="AAT_like"/>
    <property type="match status" value="1"/>
</dbReference>
<evidence type="ECO:0000313" key="2">
    <source>
        <dbReference type="EMBL" id="RIH88813.1"/>
    </source>
</evidence>
<sequence>MLSATQTRIPQGFIDLGVGHPGLELLPLEALRQASQALFAQSEPHFLQYGAEGGDPELRRELAHFLTRHYGTLVEPQRLFISGGISQALDLLCAALTQPGQSVLVEDPTYFLALSIFRERNLRVVGVPRGDFEALEAALHTHRPVLYYTVPTFHNPTGASLSHQERQKLLQLAEEHGLWVVADEVYHLLSYGSPPPPPLGTLASERVISLGSFSKILAPGLRLGWVQAAPSLLERLERGGVVQSGGGLNPFVGRVVAQAMAMGLQETHLQQLRGVYSRRLAALLEALKAARLPVQIQPPQGGYFVWLELPPEQDASRLLQQAREEGVAFQPGMRFSPSGSFRNALRLCFAHYPEEGLLEGVRRLERAMARG</sequence>
<dbReference type="Pfam" id="PF00155">
    <property type="entry name" value="Aminotran_1_2"/>
    <property type="match status" value="1"/>
</dbReference>